<feature type="region of interest" description="Disordered" evidence="1">
    <location>
        <begin position="247"/>
        <end position="306"/>
    </location>
</feature>
<proteinExistence type="predicted"/>
<dbReference type="RefSeq" id="XP_060329654.1">
    <property type="nucleotide sequence ID" value="XM_060477589.1"/>
</dbReference>
<sequence>MTWRKPSFSPDPGKYDSCRACGYYKMTRHQEIFDPISPWEKHTCGTRSNPSKTTVTKRTRIRHQPALHRFDGTIPAGTFSKDEVIALTMGNTIPTSRPTLEIQHSTLMSRRKDAIRILKGRFNIDLDEAWSVNKEQYETTFQSEFQLLKDMLQETWGVEIPDVGPCVCVDYRKYKKLQKALAKRKQNALRSLTVHGQADIKCPEWNQDPRIFMTLNNFELHSFCYRALVEDFLALIDDCEQRSTSTQRLKQASPLIEEQTRRKSGIHAKLPSSTKDVHSETSQKPKSAKEILGTQTSSHPKDPTIMGHHLTTVKIPDSDSCKDCENRLENSVVQHNSQLYTKLQRDDGYSGNPRDCKCDSPTYEILVNYKSC</sequence>
<evidence type="ECO:0000313" key="3">
    <source>
        <dbReference type="Proteomes" id="UP001175211"/>
    </source>
</evidence>
<dbReference type="GeneID" id="85361137"/>
<name>A0AA39N4Q0_ARMTA</name>
<protein>
    <submittedName>
        <fullName evidence="2">Uncharacterized protein</fullName>
    </submittedName>
</protein>
<keyword evidence="3" id="KW-1185">Reference proteome</keyword>
<dbReference type="AlphaFoldDB" id="A0AA39N4Q0"/>
<gene>
    <name evidence="2" type="ORF">EV420DRAFT_1644081</name>
</gene>
<reference evidence="2" key="1">
    <citation type="submission" date="2023-06" db="EMBL/GenBank/DDBJ databases">
        <authorList>
            <consortium name="Lawrence Berkeley National Laboratory"/>
            <person name="Ahrendt S."/>
            <person name="Sahu N."/>
            <person name="Indic B."/>
            <person name="Wong-Bajracharya J."/>
            <person name="Merenyi Z."/>
            <person name="Ke H.-M."/>
            <person name="Monk M."/>
            <person name="Kocsube S."/>
            <person name="Drula E."/>
            <person name="Lipzen A."/>
            <person name="Balint B."/>
            <person name="Henrissat B."/>
            <person name="Andreopoulos B."/>
            <person name="Martin F.M."/>
            <person name="Harder C.B."/>
            <person name="Rigling D."/>
            <person name="Ford K.L."/>
            <person name="Foster G.D."/>
            <person name="Pangilinan J."/>
            <person name="Papanicolaou A."/>
            <person name="Barry K."/>
            <person name="LaButti K."/>
            <person name="Viragh M."/>
            <person name="Koriabine M."/>
            <person name="Yan M."/>
            <person name="Riley R."/>
            <person name="Champramary S."/>
            <person name="Plett K.L."/>
            <person name="Tsai I.J."/>
            <person name="Slot J."/>
            <person name="Sipos G."/>
            <person name="Plett J."/>
            <person name="Nagy L.G."/>
            <person name="Grigoriev I.V."/>
        </authorList>
    </citation>
    <scope>NUCLEOTIDE SEQUENCE</scope>
    <source>
        <strain evidence="2">CCBAS 213</strain>
    </source>
</reference>
<comment type="caution">
    <text evidence="2">The sequence shown here is derived from an EMBL/GenBank/DDBJ whole genome shotgun (WGS) entry which is preliminary data.</text>
</comment>
<feature type="compositionally biased region" description="Basic and acidic residues" evidence="1">
    <location>
        <begin position="275"/>
        <end position="289"/>
    </location>
</feature>
<dbReference type="Proteomes" id="UP001175211">
    <property type="component" value="Unassembled WGS sequence"/>
</dbReference>
<dbReference type="EMBL" id="JAUEPS010000022">
    <property type="protein sequence ID" value="KAK0457339.1"/>
    <property type="molecule type" value="Genomic_DNA"/>
</dbReference>
<evidence type="ECO:0000256" key="1">
    <source>
        <dbReference type="SAM" id="MobiDB-lite"/>
    </source>
</evidence>
<evidence type="ECO:0000313" key="2">
    <source>
        <dbReference type="EMBL" id="KAK0457339.1"/>
    </source>
</evidence>
<accession>A0AA39N4Q0</accession>
<organism evidence="2 3">
    <name type="scientific">Armillaria tabescens</name>
    <name type="common">Ringless honey mushroom</name>
    <name type="synonym">Agaricus tabescens</name>
    <dbReference type="NCBI Taxonomy" id="1929756"/>
    <lineage>
        <taxon>Eukaryota</taxon>
        <taxon>Fungi</taxon>
        <taxon>Dikarya</taxon>
        <taxon>Basidiomycota</taxon>
        <taxon>Agaricomycotina</taxon>
        <taxon>Agaricomycetes</taxon>
        <taxon>Agaricomycetidae</taxon>
        <taxon>Agaricales</taxon>
        <taxon>Marasmiineae</taxon>
        <taxon>Physalacriaceae</taxon>
        <taxon>Desarmillaria</taxon>
    </lineage>
</organism>